<keyword evidence="4 7" id="KW-0812">Transmembrane</keyword>
<dbReference type="InterPro" id="IPR036291">
    <property type="entry name" value="NAD(P)-bd_dom_sf"/>
</dbReference>
<proteinExistence type="inferred from homology"/>
<evidence type="ECO:0000256" key="6">
    <source>
        <dbReference type="ARBA" id="ARBA00023136"/>
    </source>
</evidence>
<dbReference type="STRING" id="1279009.ADICEAN_01890"/>
<dbReference type="GO" id="GO:0016780">
    <property type="term" value="F:phosphotransferase activity, for other substituted phosphate groups"/>
    <property type="evidence" value="ECO:0007669"/>
    <property type="project" value="TreeGrafter"/>
</dbReference>
<feature type="transmembrane region" description="Helical" evidence="7">
    <location>
        <begin position="12"/>
        <end position="31"/>
    </location>
</feature>
<dbReference type="EMBL" id="AODQ01000039">
    <property type="protein sequence ID" value="EMR02983.1"/>
    <property type="molecule type" value="Genomic_DNA"/>
</dbReference>
<dbReference type="Gene3D" id="3.40.50.720">
    <property type="entry name" value="NAD(P)-binding Rossmann-like Domain"/>
    <property type="match status" value="1"/>
</dbReference>
<evidence type="ECO:0000256" key="3">
    <source>
        <dbReference type="ARBA" id="ARBA00022679"/>
    </source>
</evidence>
<dbReference type="NCBIfam" id="TIGR03025">
    <property type="entry name" value="EPS_sugtrans"/>
    <property type="match status" value="1"/>
</dbReference>
<feature type="domain" description="Bacterial sugar transferase" evidence="8">
    <location>
        <begin position="269"/>
        <end position="451"/>
    </location>
</feature>
<comment type="subcellular location">
    <subcellularLocation>
        <location evidence="1">Membrane</location>
        <topology evidence="1">Multi-pass membrane protein</topology>
    </subcellularLocation>
</comment>
<dbReference type="RefSeq" id="WP_009195286.1">
    <property type="nucleotide sequence ID" value="NZ_AODQ01000039.1"/>
</dbReference>
<comment type="caution">
    <text evidence="9">The sequence shown here is derived from an EMBL/GenBank/DDBJ whole genome shotgun (WGS) entry which is preliminary data.</text>
</comment>
<dbReference type="GO" id="GO:0016020">
    <property type="term" value="C:membrane"/>
    <property type="evidence" value="ECO:0007669"/>
    <property type="project" value="UniProtKB-SubCell"/>
</dbReference>
<keyword evidence="6 7" id="KW-0472">Membrane</keyword>
<keyword evidence="5 7" id="KW-1133">Transmembrane helix</keyword>
<gene>
    <name evidence="9" type="primary">wcaJ_4</name>
    <name evidence="9" type="ORF">ADICEAN_01890</name>
</gene>
<evidence type="ECO:0000259" key="8">
    <source>
        <dbReference type="Pfam" id="PF02397"/>
    </source>
</evidence>
<keyword evidence="3 9" id="KW-0808">Transferase</keyword>
<keyword evidence="10" id="KW-1185">Reference proteome</keyword>
<dbReference type="InterPro" id="IPR017475">
    <property type="entry name" value="EPS_sugar_tfrase"/>
</dbReference>
<comment type="similarity">
    <text evidence="2">Belongs to the bacterial sugar transferase family.</text>
</comment>
<evidence type="ECO:0000313" key="9">
    <source>
        <dbReference type="EMBL" id="EMR02983.1"/>
    </source>
</evidence>
<name>M7N2T1_9BACT</name>
<evidence type="ECO:0000313" key="10">
    <source>
        <dbReference type="Proteomes" id="UP000011910"/>
    </source>
</evidence>
<dbReference type="AlphaFoldDB" id="M7N2T1"/>
<accession>M7N2T1</accession>
<organism evidence="9 10">
    <name type="scientific">Cesiribacter andamanensis AMV16</name>
    <dbReference type="NCBI Taxonomy" id="1279009"/>
    <lineage>
        <taxon>Bacteria</taxon>
        <taxon>Pseudomonadati</taxon>
        <taxon>Bacteroidota</taxon>
        <taxon>Cytophagia</taxon>
        <taxon>Cytophagales</taxon>
        <taxon>Cesiribacteraceae</taxon>
        <taxon>Cesiribacter</taxon>
    </lineage>
</organism>
<dbReference type="eggNOG" id="COG2148">
    <property type="taxonomic scope" value="Bacteria"/>
</dbReference>
<sequence length="456" mass="52875">MGAHRYSKFLNSLQILGDLAVINIAFAVAFYSTFGHLGFLSEFLYAELYYFFNISWLVLTALNKPFQIARTEVLSKVLRRQIGLLTIHLLVFTAFIFFGNIDDYSRQHLLLTYAFLLVLDFGWKGMFFYSLQAYRTMGYNTRNVVIMGYGELSEELSRHFEEHPEYGYRMFGCFDNHVKGNKILGKMEDLKEFALRHNIDEIYCCLPYVRYQKVKELLDFADANIIKVKLITDFRGFSKKGIKLEQYNNIPVLNISAIPLDELKNKVFKRTFDIVFSMSVLLLISPVLLMVGLMVKITSKGPVFFSQERIGKDGVPFKIYKFRSMRVDAELAGPALSSDCDPRITKWGKIMRKTRLDELPQFYNVLRGDMAVVGPRPERQFWINQIVEKSPHYKRLLRVKPGITSLGQVKFGYAENVGEMLQRLRFDLLYIDNASMRLDMRVMMMTALVMVQGKGK</sequence>
<dbReference type="PANTHER" id="PTHR30576">
    <property type="entry name" value="COLANIC BIOSYNTHESIS UDP-GLUCOSE LIPID CARRIER TRANSFERASE"/>
    <property type="match status" value="1"/>
</dbReference>
<dbReference type="PANTHER" id="PTHR30576:SF0">
    <property type="entry name" value="UNDECAPRENYL-PHOSPHATE N-ACETYLGALACTOSAMINYL 1-PHOSPHATE TRANSFERASE-RELATED"/>
    <property type="match status" value="1"/>
</dbReference>
<dbReference type="PATRIC" id="fig|1279009.4.peg.1921"/>
<dbReference type="Proteomes" id="UP000011910">
    <property type="component" value="Unassembled WGS sequence"/>
</dbReference>
<reference evidence="9 10" key="1">
    <citation type="journal article" date="2013" name="Genome Announc.">
        <title>Draft Genome Sequence of Cesiribacter andamanensis Strain AMV16T, Isolated from a Soil Sample from a Mud Volcano in the Andaman Islands, India.</title>
        <authorList>
            <person name="Shivaji S."/>
            <person name="Ara S."/>
            <person name="Begum Z."/>
            <person name="Srinivas T.N."/>
            <person name="Singh A."/>
            <person name="Kumar Pinnaka A."/>
        </authorList>
    </citation>
    <scope>NUCLEOTIDE SEQUENCE [LARGE SCALE GENOMIC DNA]</scope>
    <source>
        <strain evidence="9 10">AMV16</strain>
    </source>
</reference>
<dbReference type="Pfam" id="PF13727">
    <property type="entry name" value="CoA_binding_3"/>
    <property type="match status" value="1"/>
</dbReference>
<protein>
    <submittedName>
        <fullName evidence="9">Putative colanic biosynthesis UDP-glucose lipid carrier transferase</fullName>
    </submittedName>
</protein>
<dbReference type="InterPro" id="IPR003362">
    <property type="entry name" value="Bact_transf"/>
</dbReference>
<dbReference type="OrthoDB" id="9774190at2"/>
<feature type="transmembrane region" description="Helical" evidence="7">
    <location>
        <begin position="82"/>
        <end position="101"/>
    </location>
</feature>
<feature type="transmembrane region" description="Helical" evidence="7">
    <location>
        <begin position="43"/>
        <end position="62"/>
    </location>
</feature>
<feature type="transmembrane region" description="Helical" evidence="7">
    <location>
        <begin position="274"/>
        <end position="295"/>
    </location>
</feature>
<evidence type="ECO:0000256" key="4">
    <source>
        <dbReference type="ARBA" id="ARBA00022692"/>
    </source>
</evidence>
<evidence type="ECO:0000256" key="1">
    <source>
        <dbReference type="ARBA" id="ARBA00004141"/>
    </source>
</evidence>
<dbReference type="SUPFAM" id="SSF51735">
    <property type="entry name" value="NAD(P)-binding Rossmann-fold domains"/>
    <property type="match status" value="1"/>
</dbReference>
<evidence type="ECO:0000256" key="5">
    <source>
        <dbReference type="ARBA" id="ARBA00022989"/>
    </source>
</evidence>
<dbReference type="Pfam" id="PF02397">
    <property type="entry name" value="Bac_transf"/>
    <property type="match status" value="1"/>
</dbReference>
<feature type="transmembrane region" description="Helical" evidence="7">
    <location>
        <begin position="113"/>
        <end position="131"/>
    </location>
</feature>
<evidence type="ECO:0000256" key="7">
    <source>
        <dbReference type="SAM" id="Phobius"/>
    </source>
</evidence>
<evidence type="ECO:0000256" key="2">
    <source>
        <dbReference type="ARBA" id="ARBA00006464"/>
    </source>
</evidence>